<dbReference type="OrthoDB" id="10366995at2759"/>
<dbReference type="AlphaFoldDB" id="L2GVN4"/>
<dbReference type="OMA" id="TFCRYIH"/>
<feature type="transmembrane region" description="Helical" evidence="1">
    <location>
        <begin position="220"/>
        <end position="242"/>
    </location>
</feature>
<feature type="transmembrane region" description="Helical" evidence="1">
    <location>
        <begin position="91"/>
        <end position="115"/>
    </location>
</feature>
<feature type="transmembrane region" description="Helical" evidence="1">
    <location>
        <begin position="46"/>
        <end position="71"/>
    </location>
</feature>
<dbReference type="RefSeq" id="XP_008073804.1">
    <property type="nucleotide sequence ID" value="XM_008075613.1"/>
</dbReference>
<protein>
    <submittedName>
        <fullName evidence="2">Uncharacterized protein</fullName>
    </submittedName>
</protein>
<proteinExistence type="predicted"/>
<evidence type="ECO:0000313" key="2">
    <source>
        <dbReference type="EMBL" id="ELA47699.1"/>
    </source>
</evidence>
<dbReference type="VEuPathDB" id="MicrosporidiaDB:VCUG_00781"/>
<organism evidence="2 3">
    <name type="scientific">Vavraia culicis (isolate floridensis)</name>
    <name type="common">Microsporidian parasite</name>
    <dbReference type="NCBI Taxonomy" id="948595"/>
    <lineage>
        <taxon>Eukaryota</taxon>
        <taxon>Fungi</taxon>
        <taxon>Fungi incertae sedis</taxon>
        <taxon>Microsporidia</taxon>
        <taxon>Pleistophoridae</taxon>
        <taxon>Vavraia</taxon>
    </lineage>
</organism>
<keyword evidence="1" id="KW-0812">Transmembrane</keyword>
<keyword evidence="1" id="KW-1133">Transmembrane helix</keyword>
<accession>L2GVN4</accession>
<dbReference type="HOGENOM" id="CLU_1113654_0_0_1"/>
<keyword evidence="3" id="KW-1185">Reference proteome</keyword>
<evidence type="ECO:0000313" key="3">
    <source>
        <dbReference type="Proteomes" id="UP000011081"/>
    </source>
</evidence>
<dbReference type="EMBL" id="GL877413">
    <property type="protein sequence ID" value="ELA47699.1"/>
    <property type="molecule type" value="Genomic_DNA"/>
</dbReference>
<name>L2GVN4_VAVCU</name>
<evidence type="ECO:0000256" key="1">
    <source>
        <dbReference type="SAM" id="Phobius"/>
    </source>
</evidence>
<dbReference type="InParanoid" id="L2GVN4"/>
<dbReference type="Proteomes" id="UP000011081">
    <property type="component" value="Unassembled WGS sequence"/>
</dbReference>
<dbReference type="GeneID" id="19878666"/>
<gene>
    <name evidence="2" type="ORF">VCUG_00781</name>
</gene>
<feature type="transmembrane region" description="Helical" evidence="1">
    <location>
        <begin position="189"/>
        <end position="214"/>
    </location>
</feature>
<feature type="transmembrane region" description="Helical" evidence="1">
    <location>
        <begin position="135"/>
        <end position="161"/>
    </location>
</feature>
<reference evidence="3" key="1">
    <citation type="submission" date="2011-03" db="EMBL/GenBank/DDBJ databases">
        <title>The genome sequence of Vavraia culicis strain floridensis.</title>
        <authorList>
            <consortium name="The Broad Institute Genome Sequencing Platform"/>
            <person name="Cuomo C."/>
            <person name="Becnel J."/>
            <person name="Sanscrainte N."/>
            <person name="Young S.K."/>
            <person name="Zeng Q."/>
            <person name="Gargeya S."/>
            <person name="Fitzgerald M."/>
            <person name="Haas B."/>
            <person name="Abouelleil A."/>
            <person name="Alvarado L."/>
            <person name="Arachchi H.M."/>
            <person name="Berlin A."/>
            <person name="Chapman S.B."/>
            <person name="Gearin G."/>
            <person name="Goldberg J."/>
            <person name="Griggs A."/>
            <person name="Gujja S."/>
            <person name="Hansen M."/>
            <person name="Heiman D."/>
            <person name="Howarth C."/>
            <person name="Larimer J."/>
            <person name="Lui A."/>
            <person name="MacDonald P.J.P."/>
            <person name="McCowen C."/>
            <person name="Montmayeur A."/>
            <person name="Murphy C."/>
            <person name="Neiman D."/>
            <person name="Pearson M."/>
            <person name="Priest M."/>
            <person name="Roberts A."/>
            <person name="Saif S."/>
            <person name="Shea T."/>
            <person name="Sisk P."/>
            <person name="Stolte C."/>
            <person name="Sykes S."/>
            <person name="Wortman J."/>
            <person name="Nusbaum C."/>
            <person name="Birren B."/>
        </authorList>
    </citation>
    <scope>NUCLEOTIDE SEQUENCE [LARGE SCALE GENOMIC DNA]</scope>
    <source>
        <strain evidence="3">floridensis</strain>
    </source>
</reference>
<keyword evidence="1" id="KW-0472">Membrane</keyword>
<sequence>MQSLLWPSLVLTLITLIAVGLQYITPTLPNLTNNLYQLLQYKISAEFFPLILAFVVLITPIFISALIIRTFCRYIHESRRSLRKTHFVSSFFYLFSICTSLLLFSFLMYTIITFSKNPGNVLFFMTKKSTTVQDTVFHINVLFIITVFLNAALYIMSTYIVESMEMRRINKINSFSALVLDSSYISTNFIIALIVLVLYLALTVLYTVLFYASFESFKQFIQPMMYCILFTTLSHALFIAGYTTYTNVLLEKALIANDEK</sequence>